<accession>A0ABT3IKA3</accession>
<reference evidence="2 3" key="1">
    <citation type="submission" date="2022-10" db="EMBL/GenBank/DDBJ databases">
        <title>Chitinophaga nivalis PC15 sp. nov., isolated from Pyeongchang county, South Korea.</title>
        <authorList>
            <person name="Trinh H.N."/>
        </authorList>
    </citation>
    <scope>NUCLEOTIDE SEQUENCE [LARGE SCALE GENOMIC DNA]</scope>
    <source>
        <strain evidence="2 3">PC14</strain>
    </source>
</reference>
<organism evidence="2 3">
    <name type="scientific">Chitinophaga nivalis</name>
    <dbReference type="NCBI Taxonomy" id="2991709"/>
    <lineage>
        <taxon>Bacteria</taxon>
        <taxon>Pseudomonadati</taxon>
        <taxon>Bacteroidota</taxon>
        <taxon>Chitinophagia</taxon>
        <taxon>Chitinophagales</taxon>
        <taxon>Chitinophagaceae</taxon>
        <taxon>Chitinophaga</taxon>
    </lineage>
</organism>
<dbReference type="Proteomes" id="UP001207742">
    <property type="component" value="Unassembled WGS sequence"/>
</dbReference>
<protein>
    <submittedName>
        <fullName evidence="2">Uncharacterized protein</fullName>
    </submittedName>
</protein>
<keyword evidence="1" id="KW-1133">Transmembrane helix</keyword>
<evidence type="ECO:0000313" key="3">
    <source>
        <dbReference type="Proteomes" id="UP001207742"/>
    </source>
</evidence>
<feature type="transmembrane region" description="Helical" evidence="1">
    <location>
        <begin position="157"/>
        <end position="185"/>
    </location>
</feature>
<keyword evidence="3" id="KW-1185">Reference proteome</keyword>
<feature type="transmembrane region" description="Helical" evidence="1">
    <location>
        <begin position="90"/>
        <end position="108"/>
    </location>
</feature>
<comment type="caution">
    <text evidence="2">The sequence shown here is derived from an EMBL/GenBank/DDBJ whole genome shotgun (WGS) entry which is preliminary data.</text>
</comment>
<gene>
    <name evidence="2" type="ORF">OL497_09840</name>
</gene>
<keyword evidence="1" id="KW-0472">Membrane</keyword>
<name>A0ABT3IKA3_9BACT</name>
<evidence type="ECO:0000313" key="2">
    <source>
        <dbReference type="EMBL" id="MCW3484194.1"/>
    </source>
</evidence>
<sequence length="186" mass="21267">MNAMLPSPTVKEALQDFYQQHQYGEEGGTYEKFAWIKFGFFSIPMINTAGRRKHVYLHDIHHIVTGYDTSWKGESSISAWEIAAGGWGNVYVIWIMALWAMGLGVLFYPKSTLQSFRRGLTMHNALTCGLSKQDMYQLSVPALRNVLSNQPRRHRSILCWMMISLVVFITPFIVGILFIGLLVYLL</sequence>
<evidence type="ECO:0000256" key="1">
    <source>
        <dbReference type="SAM" id="Phobius"/>
    </source>
</evidence>
<keyword evidence="1" id="KW-0812">Transmembrane</keyword>
<proteinExistence type="predicted"/>
<dbReference type="EMBL" id="JAPDNS010000001">
    <property type="protein sequence ID" value="MCW3484194.1"/>
    <property type="molecule type" value="Genomic_DNA"/>
</dbReference>
<dbReference type="RefSeq" id="WP_264729713.1">
    <property type="nucleotide sequence ID" value="NZ_JAPDNR010000001.1"/>
</dbReference>